<accession>A0A6J4TWF8</accession>
<gene>
    <name evidence="3" type="ORF">AVDCRST_MAG59-54</name>
</gene>
<dbReference type="EMBL" id="CADCWF010000002">
    <property type="protein sequence ID" value="CAA9533331.1"/>
    <property type="molecule type" value="Genomic_DNA"/>
</dbReference>
<protein>
    <submittedName>
        <fullName evidence="3">Similar to F420-dependent glucose-6-phosphate dehydrogenase, SCO7290 family</fullName>
    </submittedName>
</protein>
<dbReference type="Pfam" id="PF00296">
    <property type="entry name" value="Bac_luciferase"/>
    <property type="match status" value="1"/>
</dbReference>
<feature type="domain" description="Luciferase-like" evidence="2">
    <location>
        <begin position="13"/>
        <end position="291"/>
    </location>
</feature>
<reference evidence="3" key="1">
    <citation type="submission" date="2020-02" db="EMBL/GenBank/DDBJ databases">
        <authorList>
            <person name="Meier V. D."/>
        </authorList>
    </citation>
    <scope>NUCLEOTIDE SEQUENCE</scope>
    <source>
        <strain evidence="3">AVDCRST_MAG59</strain>
    </source>
</reference>
<dbReference type="PANTHER" id="PTHR43244">
    <property type="match status" value="1"/>
</dbReference>
<dbReference type="Gene3D" id="3.20.20.30">
    <property type="entry name" value="Luciferase-like domain"/>
    <property type="match status" value="1"/>
</dbReference>
<dbReference type="InterPro" id="IPR019945">
    <property type="entry name" value="F420_G6P_DH-rel"/>
</dbReference>
<dbReference type="SUPFAM" id="SSF51679">
    <property type="entry name" value="Bacterial luciferase-like"/>
    <property type="match status" value="1"/>
</dbReference>
<name>A0A6J4TWF8_9BACT</name>
<dbReference type="InterPro" id="IPR050564">
    <property type="entry name" value="F420-G6PD/mer"/>
</dbReference>
<dbReference type="GO" id="GO:0016705">
    <property type="term" value="F:oxidoreductase activity, acting on paired donors, with incorporation or reduction of molecular oxygen"/>
    <property type="evidence" value="ECO:0007669"/>
    <property type="project" value="InterPro"/>
</dbReference>
<evidence type="ECO:0000256" key="1">
    <source>
        <dbReference type="ARBA" id="ARBA00023002"/>
    </source>
</evidence>
<dbReference type="CDD" id="cd01097">
    <property type="entry name" value="Tetrahydromethanopterin_reductase"/>
    <property type="match status" value="1"/>
</dbReference>
<dbReference type="InterPro" id="IPR011251">
    <property type="entry name" value="Luciferase-like_dom"/>
</dbReference>
<keyword evidence="1" id="KW-0560">Oxidoreductase</keyword>
<dbReference type="AlphaFoldDB" id="A0A6J4TWF8"/>
<dbReference type="PANTHER" id="PTHR43244:SF1">
    <property type="entry name" value="5,10-METHYLENETETRAHYDROMETHANOPTERIN REDUCTASE"/>
    <property type="match status" value="1"/>
</dbReference>
<proteinExistence type="predicted"/>
<organism evidence="3">
    <name type="scientific">uncultured Thermomicrobiales bacterium</name>
    <dbReference type="NCBI Taxonomy" id="1645740"/>
    <lineage>
        <taxon>Bacteria</taxon>
        <taxon>Pseudomonadati</taxon>
        <taxon>Thermomicrobiota</taxon>
        <taxon>Thermomicrobia</taxon>
        <taxon>Thermomicrobiales</taxon>
        <taxon>environmental samples</taxon>
    </lineage>
</organism>
<evidence type="ECO:0000259" key="2">
    <source>
        <dbReference type="Pfam" id="PF00296"/>
    </source>
</evidence>
<evidence type="ECO:0000313" key="3">
    <source>
        <dbReference type="EMBL" id="CAA9533331.1"/>
    </source>
</evidence>
<sequence>MVAIGYTLMCEQRSPKDLVRDAVLAEEAGFDFAVISDHFHPWVEAQGHSGYAWSILGAVAQATERLPLMTYVTAPIIRYHPAIVAQKAATMALLADGRFRLGLGAGEALNEHVVGRGFPAVDIRHAMLAEAVEIIRRLWAGGYVTYRGEHYDVEGARLFDLPATPPPLGIAVSGRKSCDLAGRLADLLVATEPKAELVKMFGEAGGGGKPAMGQTLVCWGPDEAACRRLAHEQFGWALGGWKIQADLPNTPNFEAFVDAVTEEQVAQKIPCGPDTEKIVESVKGFVDAGFTEVALVQGGQDQAAFCDLFAGELGPALRAL</sequence>
<dbReference type="NCBIfam" id="TIGR03557">
    <property type="entry name" value="F420_G6P_family"/>
    <property type="match status" value="1"/>
</dbReference>
<dbReference type="InterPro" id="IPR036661">
    <property type="entry name" value="Luciferase-like_sf"/>
</dbReference>